<evidence type="ECO:0000313" key="4">
    <source>
        <dbReference type="Proteomes" id="UP000664414"/>
    </source>
</evidence>
<dbReference type="AlphaFoldDB" id="A0A8J7Q0V6"/>
<feature type="domain" description="TraK N-terminal" evidence="2">
    <location>
        <begin position="25"/>
        <end position="115"/>
    </location>
</feature>
<dbReference type="Pfam" id="PF06586">
    <property type="entry name" value="TraK_N"/>
    <property type="match status" value="1"/>
</dbReference>
<protein>
    <submittedName>
        <fullName evidence="3">Type-F conjugative transfer system secretin TraK</fullName>
    </submittedName>
</protein>
<proteinExistence type="predicted"/>
<reference evidence="3" key="1">
    <citation type="submission" date="2021-02" db="EMBL/GenBank/DDBJ databases">
        <title>Thiocyanate and organic carbon inputs drive convergent selection for specific autotrophic Afipia and Thiobacillus strains within complex microbiomes.</title>
        <authorList>
            <person name="Huddy R.J."/>
            <person name="Sachdeva R."/>
            <person name="Kadzinga F."/>
            <person name="Kantor R.S."/>
            <person name="Harrison S.T.L."/>
            <person name="Banfield J.F."/>
        </authorList>
    </citation>
    <scope>NUCLEOTIDE SEQUENCE</scope>
    <source>
        <strain evidence="3">SCN18_10_11_15_R4_P_38_20</strain>
    </source>
</reference>
<evidence type="ECO:0000313" key="3">
    <source>
        <dbReference type="EMBL" id="MBN9413073.1"/>
    </source>
</evidence>
<feature type="signal peptide" evidence="1">
    <location>
        <begin position="1"/>
        <end position="18"/>
    </location>
</feature>
<dbReference type="InterPro" id="IPR010563">
    <property type="entry name" value="TraK_N"/>
</dbReference>
<feature type="chain" id="PRO_5035166144" evidence="1">
    <location>
        <begin position="19"/>
        <end position="232"/>
    </location>
</feature>
<organism evidence="3 4">
    <name type="scientific">Candidatus Paracaedimonas acanthamoebae</name>
    <dbReference type="NCBI Taxonomy" id="244581"/>
    <lineage>
        <taxon>Bacteria</taxon>
        <taxon>Pseudomonadati</taxon>
        <taxon>Pseudomonadota</taxon>
        <taxon>Alphaproteobacteria</taxon>
        <taxon>Holosporales</taxon>
        <taxon>Caedimonadaceae</taxon>
        <taxon>Candidatus Paracaedimonas</taxon>
    </lineage>
</organism>
<accession>A0A8J7Q0V6</accession>
<comment type="caution">
    <text evidence="3">The sequence shown here is derived from an EMBL/GenBank/DDBJ whole genome shotgun (WGS) entry which is preliminary data.</text>
</comment>
<name>A0A8J7Q0V6_9PROT</name>
<evidence type="ECO:0000259" key="2">
    <source>
        <dbReference type="Pfam" id="PF06586"/>
    </source>
</evidence>
<evidence type="ECO:0000256" key="1">
    <source>
        <dbReference type="SAM" id="SignalP"/>
    </source>
</evidence>
<dbReference type="EMBL" id="JAFKGL010000016">
    <property type="protein sequence ID" value="MBN9413073.1"/>
    <property type="molecule type" value="Genomic_DNA"/>
</dbReference>
<keyword evidence="1" id="KW-0732">Signal</keyword>
<gene>
    <name evidence="3" type="ORF">J0H12_04035</name>
</gene>
<dbReference type="Proteomes" id="UP000664414">
    <property type="component" value="Unassembled WGS sequence"/>
</dbReference>
<sequence>MRKFPLLAVSLLAPAASAVQILSIKNHGSSEVMISSTEHTRISVENDRIAQLFGIDGRLSFELDEMNGQVFITPTPGTEGQSLLITLTTEKGLTHDLRVKPSRRSAEAILLRPKTQGLQEKTSPLHSYQGLMLELIKSYATGVLKEPYKVVALQNNLSEKIEPKLALQPIKEIYSPQFIGKVCQVKNEGGATLLLSPHHFAKFKPLAIVFSTRVLKPLLQTEVLLILARSGS</sequence>